<dbReference type="Proteomes" id="UP000605361">
    <property type="component" value="Unassembled WGS sequence"/>
</dbReference>
<accession>A0A931EXN5</accession>
<sequence length="124" mass="14039">MHARRLPERLRSGEVRPLRRSAHPGRDGEDLLSRHRGRHIRCGFALQLVTVRYLGCFLADPPASPDDISALRFRDRLSHRSAWSAGSGRTSSRFSVAVSSGVEPVRSQGERPATRRSPYRRIRL</sequence>
<reference evidence="3" key="1">
    <citation type="submission" date="2020-11" db="EMBL/GenBank/DDBJ databases">
        <title>Whole-genome analyses of Nonomuraea sp. K274.</title>
        <authorList>
            <person name="Veyisoglu A."/>
        </authorList>
    </citation>
    <scope>NUCLEOTIDE SEQUENCE</scope>
    <source>
        <strain evidence="3">K274</strain>
    </source>
</reference>
<evidence type="ECO:0000313" key="4">
    <source>
        <dbReference type="Proteomes" id="UP000605361"/>
    </source>
</evidence>
<gene>
    <name evidence="3" type="ORF">ITP53_11935</name>
</gene>
<feature type="compositionally biased region" description="Basic and acidic residues" evidence="1">
    <location>
        <begin position="1"/>
        <end position="17"/>
    </location>
</feature>
<feature type="domain" description="DUF4158" evidence="2">
    <location>
        <begin position="30"/>
        <end position="69"/>
    </location>
</feature>
<dbReference type="AlphaFoldDB" id="A0A931EXN5"/>
<keyword evidence="4" id="KW-1185">Reference proteome</keyword>
<dbReference type="Pfam" id="PF13700">
    <property type="entry name" value="DUF4158"/>
    <property type="match status" value="1"/>
</dbReference>
<evidence type="ECO:0000259" key="2">
    <source>
        <dbReference type="Pfam" id="PF13700"/>
    </source>
</evidence>
<name>A0A931EXN5_9ACTN</name>
<dbReference type="EMBL" id="JADOGI010000027">
    <property type="protein sequence ID" value="MBF8186440.1"/>
    <property type="molecule type" value="Genomic_DNA"/>
</dbReference>
<feature type="compositionally biased region" description="Polar residues" evidence="1">
    <location>
        <begin position="87"/>
        <end position="98"/>
    </location>
</feature>
<feature type="compositionally biased region" description="Basic and acidic residues" evidence="1">
    <location>
        <begin position="24"/>
        <end position="33"/>
    </location>
</feature>
<evidence type="ECO:0000313" key="3">
    <source>
        <dbReference type="EMBL" id="MBF8186440.1"/>
    </source>
</evidence>
<dbReference type="InterPro" id="IPR025296">
    <property type="entry name" value="DUF4158"/>
</dbReference>
<organism evidence="3 4">
    <name type="scientific">Nonomuraea cypriaca</name>
    <dbReference type="NCBI Taxonomy" id="1187855"/>
    <lineage>
        <taxon>Bacteria</taxon>
        <taxon>Bacillati</taxon>
        <taxon>Actinomycetota</taxon>
        <taxon>Actinomycetes</taxon>
        <taxon>Streptosporangiales</taxon>
        <taxon>Streptosporangiaceae</taxon>
        <taxon>Nonomuraea</taxon>
    </lineage>
</organism>
<protein>
    <submittedName>
        <fullName evidence="3">DUF4158 domain-containing protein</fullName>
    </submittedName>
</protein>
<feature type="region of interest" description="Disordered" evidence="1">
    <location>
        <begin position="80"/>
        <end position="124"/>
    </location>
</feature>
<evidence type="ECO:0000256" key="1">
    <source>
        <dbReference type="SAM" id="MobiDB-lite"/>
    </source>
</evidence>
<comment type="caution">
    <text evidence="3">The sequence shown here is derived from an EMBL/GenBank/DDBJ whole genome shotgun (WGS) entry which is preliminary data.</text>
</comment>
<proteinExistence type="predicted"/>
<feature type="region of interest" description="Disordered" evidence="1">
    <location>
        <begin position="1"/>
        <end position="33"/>
    </location>
</feature>